<keyword evidence="2" id="KW-1185">Reference proteome</keyword>
<dbReference type="Proteomes" id="UP001519287">
    <property type="component" value="Unassembled WGS sequence"/>
</dbReference>
<gene>
    <name evidence="1" type="ORF">J2Z66_007088</name>
</gene>
<proteinExistence type="predicted"/>
<dbReference type="EMBL" id="JAGGLB010000034">
    <property type="protein sequence ID" value="MBP1995446.1"/>
    <property type="molecule type" value="Genomic_DNA"/>
</dbReference>
<accession>A0ABS4J864</accession>
<organism evidence="1 2">
    <name type="scientific">Paenibacillus eucommiae</name>
    <dbReference type="NCBI Taxonomy" id="1355755"/>
    <lineage>
        <taxon>Bacteria</taxon>
        <taxon>Bacillati</taxon>
        <taxon>Bacillota</taxon>
        <taxon>Bacilli</taxon>
        <taxon>Bacillales</taxon>
        <taxon>Paenibacillaceae</taxon>
        <taxon>Paenibacillus</taxon>
    </lineage>
</organism>
<protein>
    <submittedName>
        <fullName evidence="1">Uncharacterized protein</fullName>
    </submittedName>
</protein>
<reference evidence="1 2" key="1">
    <citation type="submission" date="2021-03" db="EMBL/GenBank/DDBJ databases">
        <title>Genomic Encyclopedia of Type Strains, Phase IV (KMG-IV): sequencing the most valuable type-strain genomes for metagenomic binning, comparative biology and taxonomic classification.</title>
        <authorList>
            <person name="Goeker M."/>
        </authorList>
    </citation>
    <scope>NUCLEOTIDE SEQUENCE [LARGE SCALE GENOMIC DNA]</scope>
    <source>
        <strain evidence="1 2">DSM 26048</strain>
    </source>
</reference>
<name>A0ABS4J864_9BACL</name>
<evidence type="ECO:0000313" key="2">
    <source>
        <dbReference type="Proteomes" id="UP001519287"/>
    </source>
</evidence>
<evidence type="ECO:0000313" key="1">
    <source>
        <dbReference type="EMBL" id="MBP1995446.1"/>
    </source>
</evidence>
<sequence>MKVNYKTDKSLLGSYDVASLITVLSSLSSVFELHQCKK</sequence>
<comment type="caution">
    <text evidence="1">The sequence shown here is derived from an EMBL/GenBank/DDBJ whole genome shotgun (WGS) entry which is preliminary data.</text>
</comment>